<comment type="caution">
    <text evidence="2">The sequence shown here is derived from an EMBL/GenBank/DDBJ whole genome shotgun (WGS) entry which is preliminary data.</text>
</comment>
<accession>A0A938YMF3</accession>
<proteinExistence type="predicted"/>
<evidence type="ECO:0000313" key="3">
    <source>
        <dbReference type="Proteomes" id="UP000663801"/>
    </source>
</evidence>
<dbReference type="AlphaFoldDB" id="A0A938YMF3"/>
<dbReference type="EMBL" id="JAERWL010000006">
    <property type="protein sequence ID" value="MBM9476052.1"/>
    <property type="molecule type" value="Genomic_DNA"/>
</dbReference>
<gene>
    <name evidence="2" type="ORF">JL107_06315</name>
</gene>
<evidence type="ECO:0000313" key="2">
    <source>
        <dbReference type="EMBL" id="MBM9476052.1"/>
    </source>
</evidence>
<dbReference type="InterPro" id="IPR018656">
    <property type="entry name" value="DUF2087"/>
</dbReference>
<dbReference type="Pfam" id="PF09860">
    <property type="entry name" value="DUF2087"/>
    <property type="match status" value="1"/>
</dbReference>
<keyword evidence="3" id="KW-1185">Reference proteome</keyword>
<reference evidence="2" key="1">
    <citation type="submission" date="2021-01" db="EMBL/GenBank/DDBJ databases">
        <title>KCTC 19127 draft genome.</title>
        <authorList>
            <person name="An D."/>
        </authorList>
    </citation>
    <scope>NUCLEOTIDE SEQUENCE</scope>
    <source>
        <strain evidence="2">KCTC 19127</strain>
    </source>
</reference>
<sequence length="106" mass="11906">MSAPREQPERRPPASVRDTLVACYFDPDGRLLTMPAKQSRQAVVLDAIAQRFVPGVHYLESEVNRELIALYPDFVSLRRALVDFGLLDRADGRYWRSGGTVDLGSD</sequence>
<organism evidence="2 3">
    <name type="scientific">Nakamurella flavida</name>
    <dbReference type="NCBI Taxonomy" id="363630"/>
    <lineage>
        <taxon>Bacteria</taxon>
        <taxon>Bacillati</taxon>
        <taxon>Actinomycetota</taxon>
        <taxon>Actinomycetes</taxon>
        <taxon>Nakamurellales</taxon>
        <taxon>Nakamurellaceae</taxon>
        <taxon>Nakamurella</taxon>
    </lineage>
</organism>
<dbReference type="RefSeq" id="WP_205256162.1">
    <property type="nucleotide sequence ID" value="NZ_BAAAPV010000003.1"/>
</dbReference>
<name>A0A938YMF3_9ACTN</name>
<feature type="domain" description="DUF2087" evidence="1">
    <location>
        <begin position="30"/>
        <end position="96"/>
    </location>
</feature>
<evidence type="ECO:0000259" key="1">
    <source>
        <dbReference type="Pfam" id="PF09860"/>
    </source>
</evidence>
<protein>
    <submittedName>
        <fullName evidence="2">DUF2087 domain-containing protein</fullName>
    </submittedName>
</protein>
<dbReference type="Proteomes" id="UP000663801">
    <property type="component" value="Unassembled WGS sequence"/>
</dbReference>